<evidence type="ECO:0000256" key="4">
    <source>
        <dbReference type="ARBA" id="ARBA00048741"/>
    </source>
</evidence>
<keyword evidence="6" id="KW-1185">Reference proteome</keyword>
<comment type="caution">
    <text evidence="5">The sequence shown here is derived from an EMBL/GenBank/DDBJ whole genome shotgun (WGS) entry which is preliminary data.</text>
</comment>
<proteinExistence type="predicted"/>
<protein>
    <recommendedName>
        <fullName evidence="2">asparagine synthase (glutamine-hydrolyzing)</fullName>
        <ecNumber evidence="2">6.3.5.4</ecNumber>
    </recommendedName>
</protein>
<name>A0A3D8TSD2_9LIST</name>
<dbReference type="SUPFAM" id="SSF52402">
    <property type="entry name" value="Adenine nucleotide alpha hydrolases-like"/>
    <property type="match status" value="1"/>
</dbReference>
<dbReference type="Proteomes" id="UP000257055">
    <property type="component" value="Unassembled WGS sequence"/>
</dbReference>
<accession>A0A3D8TSD2</accession>
<dbReference type="InterPro" id="IPR051786">
    <property type="entry name" value="ASN_synthetase/amidase"/>
</dbReference>
<dbReference type="AlphaFoldDB" id="A0A3D8TSD2"/>
<evidence type="ECO:0000256" key="3">
    <source>
        <dbReference type="ARBA" id="ARBA00022888"/>
    </source>
</evidence>
<keyword evidence="3" id="KW-0061">Asparagine biosynthesis</keyword>
<evidence type="ECO:0000256" key="1">
    <source>
        <dbReference type="ARBA" id="ARBA00005187"/>
    </source>
</evidence>
<dbReference type="GO" id="GO:0004066">
    <property type="term" value="F:asparagine synthase (glutamine-hydrolyzing) activity"/>
    <property type="evidence" value="ECO:0007669"/>
    <property type="project" value="UniProtKB-EC"/>
</dbReference>
<organism evidence="5 6">
    <name type="scientific">Listeria kieliensis</name>
    <dbReference type="NCBI Taxonomy" id="1621700"/>
    <lineage>
        <taxon>Bacteria</taxon>
        <taxon>Bacillati</taxon>
        <taxon>Bacillota</taxon>
        <taxon>Bacilli</taxon>
        <taxon>Bacillales</taxon>
        <taxon>Listeriaceae</taxon>
        <taxon>Listeria</taxon>
    </lineage>
</organism>
<dbReference type="EMBL" id="LARY01000002">
    <property type="protein sequence ID" value="RDX01554.1"/>
    <property type="molecule type" value="Genomic_DNA"/>
</dbReference>
<dbReference type="PANTHER" id="PTHR43284:SF1">
    <property type="entry name" value="ASPARAGINE SYNTHETASE"/>
    <property type="match status" value="1"/>
</dbReference>
<dbReference type="PANTHER" id="PTHR43284">
    <property type="entry name" value="ASPARAGINE SYNTHETASE (GLUTAMINE-HYDROLYZING)"/>
    <property type="match status" value="1"/>
</dbReference>
<dbReference type="GO" id="GO:0006529">
    <property type="term" value="P:asparagine biosynthetic process"/>
    <property type="evidence" value="ECO:0007669"/>
    <property type="project" value="UniProtKB-KW"/>
</dbReference>
<sequence length="460" mass="53455">MGDKEVFIYFSATTQTLYFGTDFRVLVEFIYQHTGTTFEINENAAYSLLTHGHTLCRETLFNEIKRLAPGHYLEFTSEGSLEEKPFYLIKNTPVPISEQEAIKKIDQYFRQAVKRAFDKDAEYGYRHLVALRGGLDSRMTTWVAHDLGYKDILNYTFSQTDYWDQTVPKDITQVLQHEWMFQALDNGLYLSRKSREAVQLTGGRSQNAGVTHTLNMLNNINFNKFGIVHTGQLGDVILGTYYSGSKARAFSPGDGAVSQKLIKRVKYSSQVAVQIEDQELFKFYNRGLTGVNIGLKPMYQYTETLSPFLDVDFLNFCFSLPLEYRYGHRIYIKWIKKCYPQAADFVYEKVGGKINGRIMNIKGVPVPLIRVPSMIIKYLRKKTGRLHKTKQHMNPLDYWYENNNELKEFYNDQLKININRVKNVELRKACEFVFQKGATIEKDQVVTFLLFLQDMETYVK</sequence>
<comment type="pathway">
    <text evidence="1">Amino-acid biosynthesis; L-asparagine biosynthesis; L-asparagine from L-aspartate (L-Gln route): step 1/1.</text>
</comment>
<gene>
    <name evidence="5" type="ORF">UR08_10655</name>
</gene>
<evidence type="ECO:0000313" key="5">
    <source>
        <dbReference type="EMBL" id="RDX01554.1"/>
    </source>
</evidence>
<evidence type="ECO:0000256" key="2">
    <source>
        <dbReference type="ARBA" id="ARBA00012737"/>
    </source>
</evidence>
<comment type="catalytic activity">
    <reaction evidence="4">
        <text>L-aspartate + L-glutamine + ATP + H2O = L-asparagine + L-glutamate + AMP + diphosphate + H(+)</text>
        <dbReference type="Rhea" id="RHEA:12228"/>
        <dbReference type="ChEBI" id="CHEBI:15377"/>
        <dbReference type="ChEBI" id="CHEBI:15378"/>
        <dbReference type="ChEBI" id="CHEBI:29985"/>
        <dbReference type="ChEBI" id="CHEBI:29991"/>
        <dbReference type="ChEBI" id="CHEBI:30616"/>
        <dbReference type="ChEBI" id="CHEBI:33019"/>
        <dbReference type="ChEBI" id="CHEBI:58048"/>
        <dbReference type="ChEBI" id="CHEBI:58359"/>
        <dbReference type="ChEBI" id="CHEBI:456215"/>
        <dbReference type="EC" id="6.3.5.4"/>
    </reaction>
</comment>
<keyword evidence="3" id="KW-0028">Amino-acid biosynthesis</keyword>
<reference evidence="6" key="1">
    <citation type="submission" date="2015-04" db="EMBL/GenBank/DDBJ databases">
        <authorList>
            <person name="Schardt J."/>
            <person name="Mueller-Herbst S."/>
            <person name="Scherer S."/>
            <person name="Huptas C."/>
        </authorList>
    </citation>
    <scope>NUCLEOTIDE SEQUENCE [LARGE SCALE GENOMIC DNA]</scope>
    <source>
        <strain evidence="6">Kiel-L1</strain>
    </source>
</reference>
<dbReference type="Gene3D" id="3.40.50.620">
    <property type="entry name" value="HUPs"/>
    <property type="match status" value="1"/>
</dbReference>
<dbReference type="InterPro" id="IPR014729">
    <property type="entry name" value="Rossmann-like_a/b/a_fold"/>
</dbReference>
<evidence type="ECO:0000313" key="6">
    <source>
        <dbReference type="Proteomes" id="UP000257055"/>
    </source>
</evidence>
<dbReference type="EC" id="6.3.5.4" evidence="2"/>